<dbReference type="InterPro" id="IPR018062">
    <property type="entry name" value="HTH_AraC-typ_CS"/>
</dbReference>
<comment type="caution">
    <text evidence="5">The sequence shown here is derived from an EMBL/GenBank/DDBJ whole genome shotgun (WGS) entry which is preliminary data.</text>
</comment>
<dbReference type="PANTHER" id="PTHR43280:SF2">
    <property type="entry name" value="HTH-TYPE TRANSCRIPTIONAL REGULATOR EXSA"/>
    <property type="match status" value="1"/>
</dbReference>
<dbReference type="PANTHER" id="PTHR43280">
    <property type="entry name" value="ARAC-FAMILY TRANSCRIPTIONAL REGULATOR"/>
    <property type="match status" value="1"/>
</dbReference>
<dbReference type="CDD" id="cd02208">
    <property type="entry name" value="cupin_RmlC-like"/>
    <property type="match status" value="1"/>
</dbReference>
<dbReference type="SMART" id="SM00342">
    <property type="entry name" value="HTH_ARAC"/>
    <property type="match status" value="1"/>
</dbReference>
<dbReference type="PROSITE" id="PS01124">
    <property type="entry name" value="HTH_ARAC_FAMILY_2"/>
    <property type="match status" value="1"/>
</dbReference>
<dbReference type="GO" id="GO:0003700">
    <property type="term" value="F:DNA-binding transcription factor activity"/>
    <property type="evidence" value="ECO:0007669"/>
    <property type="project" value="InterPro"/>
</dbReference>
<dbReference type="EMBL" id="JABAGV010000004">
    <property type="protein sequence ID" value="MBC2473640.1"/>
    <property type="molecule type" value="Genomic_DNA"/>
</dbReference>
<dbReference type="Proteomes" id="UP001194098">
    <property type="component" value="Unassembled WGS sequence"/>
</dbReference>
<dbReference type="InterPro" id="IPR011051">
    <property type="entry name" value="RmlC_Cupin_sf"/>
</dbReference>
<dbReference type="Pfam" id="PF12833">
    <property type="entry name" value="HTH_18"/>
    <property type="match status" value="1"/>
</dbReference>
<dbReference type="SUPFAM" id="SSF46689">
    <property type="entry name" value="Homeodomain-like"/>
    <property type="match status" value="2"/>
</dbReference>
<dbReference type="Pfam" id="PF02311">
    <property type="entry name" value="AraC_binding"/>
    <property type="match status" value="1"/>
</dbReference>
<evidence type="ECO:0000313" key="5">
    <source>
        <dbReference type="EMBL" id="MBC2473640.1"/>
    </source>
</evidence>
<dbReference type="GO" id="GO:0043565">
    <property type="term" value="F:sequence-specific DNA binding"/>
    <property type="evidence" value="ECO:0007669"/>
    <property type="project" value="InterPro"/>
</dbReference>
<dbReference type="AlphaFoldDB" id="A0AAW3W417"/>
<reference evidence="5" key="2">
    <citation type="journal article" date="2022" name="Nat. Biotechnol.">
        <title>Carbon-negative production of acetone and isopropanol by gas fermentation at industrial pilot scale.</title>
        <authorList>
            <person name="Liew F.E."/>
            <person name="Nogle R."/>
            <person name="Abdalla T."/>
            <person name="Rasor B.J."/>
            <person name="Canter C."/>
            <person name="Jensen R.O."/>
            <person name="Wang L."/>
            <person name="Strutz J."/>
            <person name="Chirania P."/>
            <person name="De Tissera S."/>
            <person name="Mueller A.P."/>
            <person name="Ruan Z."/>
            <person name="Gao A."/>
            <person name="Tran L."/>
            <person name="Engle N.L."/>
            <person name="Bromley J.C."/>
            <person name="Daniell J."/>
            <person name="Conrado R."/>
            <person name="Tschaplinski T.J."/>
            <person name="Giannone R.J."/>
            <person name="Hettich R.L."/>
            <person name="Karim A.S."/>
            <person name="Simpson S.D."/>
            <person name="Brown S.D."/>
            <person name="Leang C."/>
            <person name="Jewett M.C."/>
            <person name="Kopke M."/>
        </authorList>
    </citation>
    <scope>NUCLEOTIDE SEQUENCE</scope>
    <source>
        <strain evidence="5">DJ015</strain>
    </source>
</reference>
<keyword evidence="1" id="KW-0805">Transcription regulation</keyword>
<name>A0AAW3W417_CLOBE</name>
<dbReference type="Gene3D" id="1.10.10.60">
    <property type="entry name" value="Homeodomain-like"/>
    <property type="match status" value="2"/>
</dbReference>
<reference evidence="5" key="1">
    <citation type="submission" date="2020-04" db="EMBL/GenBank/DDBJ databases">
        <authorList>
            <person name="Brown S."/>
        </authorList>
    </citation>
    <scope>NUCLEOTIDE SEQUENCE</scope>
    <source>
        <strain evidence="5">DJ015</strain>
    </source>
</reference>
<evidence type="ECO:0000256" key="3">
    <source>
        <dbReference type="ARBA" id="ARBA00023163"/>
    </source>
</evidence>
<dbReference type="RefSeq" id="WP_171779808.1">
    <property type="nucleotide sequence ID" value="NZ_JABAGV010000004.1"/>
</dbReference>
<dbReference type="InterPro" id="IPR018060">
    <property type="entry name" value="HTH_AraC"/>
</dbReference>
<protein>
    <submittedName>
        <fullName evidence="5">Helix-turn-helix domain-containing protein</fullName>
    </submittedName>
</protein>
<evidence type="ECO:0000256" key="2">
    <source>
        <dbReference type="ARBA" id="ARBA00023125"/>
    </source>
</evidence>
<dbReference type="PROSITE" id="PS00041">
    <property type="entry name" value="HTH_ARAC_FAMILY_1"/>
    <property type="match status" value="1"/>
</dbReference>
<dbReference type="InterPro" id="IPR009057">
    <property type="entry name" value="Homeodomain-like_sf"/>
</dbReference>
<gene>
    <name evidence="5" type="ORF">HGI39_02760</name>
</gene>
<feature type="domain" description="HTH araC/xylS-type" evidence="4">
    <location>
        <begin position="197"/>
        <end position="295"/>
    </location>
</feature>
<dbReference type="SUPFAM" id="SSF51182">
    <property type="entry name" value="RmlC-like cupins"/>
    <property type="match status" value="1"/>
</dbReference>
<evidence type="ECO:0000259" key="4">
    <source>
        <dbReference type="PROSITE" id="PS01124"/>
    </source>
</evidence>
<keyword evidence="3" id="KW-0804">Transcription</keyword>
<proteinExistence type="predicted"/>
<organism evidence="5 6">
    <name type="scientific">Clostridium beijerinckii</name>
    <name type="common">Clostridium MP</name>
    <dbReference type="NCBI Taxonomy" id="1520"/>
    <lineage>
        <taxon>Bacteria</taxon>
        <taxon>Bacillati</taxon>
        <taxon>Bacillota</taxon>
        <taxon>Clostridia</taxon>
        <taxon>Eubacteriales</taxon>
        <taxon>Clostridiaceae</taxon>
        <taxon>Clostridium</taxon>
    </lineage>
</organism>
<accession>A0AAW3W417</accession>
<evidence type="ECO:0000313" key="6">
    <source>
        <dbReference type="Proteomes" id="UP001194098"/>
    </source>
</evidence>
<dbReference type="Gene3D" id="2.60.120.10">
    <property type="entry name" value="Jelly Rolls"/>
    <property type="match status" value="1"/>
</dbReference>
<dbReference type="InterPro" id="IPR003313">
    <property type="entry name" value="AraC-bd"/>
</dbReference>
<evidence type="ECO:0000256" key="1">
    <source>
        <dbReference type="ARBA" id="ARBA00023015"/>
    </source>
</evidence>
<sequence>MANRRIDEDNEVILQYKNPLREESHPELMGDFPYKFIDRKFRNDRETGAPWHWHNEFEIFYIEKGTLEYRTSNGSHIFPEATGGLINSNVLHRTKILSDSPFVEQKIHIFSTNLVSSKDGRIYKEYIEPIFKSGKPIFSFDDKMISLVKYTFQLSSDSSGYEIKLRNSLSEVLFACYEMLSTESSHNSAVDIDSKLRGMIAYIEEHLNDKISVKQLSDAVYTSERDCYRKFCKKLGETPLHYIQSVRLEKACQLLIDTELSLTEIADLCGLGDSSYFGAVFKKNMGHTPRMYRKQFLKNVALKQSLIILNKV</sequence>
<dbReference type="InterPro" id="IPR014710">
    <property type="entry name" value="RmlC-like_jellyroll"/>
</dbReference>
<keyword evidence="2" id="KW-0238">DNA-binding</keyword>